<comment type="caution">
    <text evidence="1">The sequence shown here is derived from an EMBL/GenBank/DDBJ whole genome shotgun (WGS) entry which is preliminary data.</text>
</comment>
<gene>
    <name evidence="1" type="ORF">ACFS5P_15945</name>
</gene>
<evidence type="ECO:0008006" key="3">
    <source>
        <dbReference type="Google" id="ProtNLM"/>
    </source>
</evidence>
<evidence type="ECO:0000313" key="1">
    <source>
        <dbReference type="EMBL" id="MFD2913379.1"/>
    </source>
</evidence>
<evidence type="ECO:0000313" key="2">
    <source>
        <dbReference type="Proteomes" id="UP001597561"/>
    </source>
</evidence>
<protein>
    <recommendedName>
        <fullName evidence="3">GerMN domain-containing protein</fullName>
    </recommendedName>
</protein>
<proteinExistence type="predicted"/>
<name>A0ABW5ZK71_9BACL</name>
<reference evidence="2" key="1">
    <citation type="journal article" date="2019" name="Int. J. Syst. Evol. Microbiol.">
        <title>The Global Catalogue of Microorganisms (GCM) 10K type strain sequencing project: providing services to taxonomists for standard genome sequencing and annotation.</title>
        <authorList>
            <consortium name="The Broad Institute Genomics Platform"/>
            <consortium name="The Broad Institute Genome Sequencing Center for Infectious Disease"/>
            <person name="Wu L."/>
            <person name="Ma J."/>
        </authorList>
    </citation>
    <scope>NUCLEOTIDE SEQUENCE [LARGE SCALE GENOMIC DNA]</scope>
    <source>
        <strain evidence="2">KCTC 13528</strain>
    </source>
</reference>
<organism evidence="1 2">
    <name type="scientific">Jeotgalibacillus terrae</name>
    <dbReference type="NCBI Taxonomy" id="587735"/>
    <lineage>
        <taxon>Bacteria</taxon>
        <taxon>Bacillati</taxon>
        <taxon>Bacillota</taxon>
        <taxon>Bacilli</taxon>
        <taxon>Bacillales</taxon>
        <taxon>Caryophanaceae</taxon>
        <taxon>Jeotgalibacillus</taxon>
    </lineage>
</organism>
<accession>A0ABW5ZK71</accession>
<keyword evidence="2" id="KW-1185">Reference proteome</keyword>
<dbReference type="EMBL" id="JBHUPG010000031">
    <property type="protein sequence ID" value="MFD2913379.1"/>
    <property type="molecule type" value="Genomic_DNA"/>
</dbReference>
<dbReference type="RefSeq" id="WP_204728298.1">
    <property type="nucleotide sequence ID" value="NZ_JAFBDK010000003.1"/>
</dbReference>
<sequence>MAVSPERHWFEVVPQVEEVLGGMFSQYNGVTIDFNPEPTRLILNTSFSPSTQSVEESLNELIYAANQTLINLGDIPEDESYIIVVKGGNEEELVRHVFNYD</sequence>
<dbReference type="Proteomes" id="UP001597561">
    <property type="component" value="Unassembled WGS sequence"/>
</dbReference>